<dbReference type="PROSITE" id="PS00134">
    <property type="entry name" value="TRYPSIN_HIS"/>
    <property type="match status" value="1"/>
</dbReference>
<dbReference type="EMBL" id="LVVZ01000004">
    <property type="protein sequence ID" value="OKL45694.1"/>
    <property type="molecule type" value="Genomic_DNA"/>
</dbReference>
<dbReference type="InterPro" id="IPR001254">
    <property type="entry name" value="Trypsin_dom"/>
</dbReference>
<dbReference type="PRINTS" id="PR00722">
    <property type="entry name" value="CHYMOTRYPSIN"/>
</dbReference>
<dbReference type="InterPro" id="IPR043504">
    <property type="entry name" value="Peptidase_S1_PA_chymotrypsin"/>
</dbReference>
<keyword evidence="5" id="KW-1185">Reference proteome</keyword>
<dbReference type="Proteomes" id="UP000185783">
    <property type="component" value="Unassembled WGS sequence"/>
</dbReference>
<sequence length="272" mass="29171">MPKRVSQIIPALILVALVGFAAVAPVSAAPLGPDPFPGIRGADQREMIDSWESPWSAIGRINIAGFRQTSMCTGTLIAPDVVITAAHCLFNRITGNAHPVDRIHFVAGVRRDEYLANTTVACIAVAQDYRFNRKPLLSETRSDMALLYLKEPISGIPSVPTVDVRGEVIATGPFFASVGYYRDRPFLPSIHRGCEIISEQDGIWLTNCNTNYGGSGGPALIEIDGEARVAAVVIGATEDKYSIAIPISSWPDLQTENACVNAPDRAAVGGQR</sequence>
<evidence type="ECO:0000256" key="1">
    <source>
        <dbReference type="ARBA" id="ARBA00022729"/>
    </source>
</evidence>
<comment type="caution">
    <text evidence="4">The sequence shown here is derived from an EMBL/GenBank/DDBJ whole genome shotgun (WGS) entry which is preliminary data.</text>
</comment>
<proteinExistence type="predicted"/>
<dbReference type="InterPro" id="IPR001314">
    <property type="entry name" value="Peptidase_S1A"/>
</dbReference>
<dbReference type="PANTHER" id="PTHR15462">
    <property type="entry name" value="SERINE PROTEASE"/>
    <property type="match status" value="1"/>
</dbReference>
<feature type="chain" id="PRO_5010516380" description="Peptidase S1 domain-containing protein" evidence="2">
    <location>
        <begin position="29"/>
        <end position="272"/>
    </location>
</feature>
<evidence type="ECO:0000313" key="4">
    <source>
        <dbReference type="EMBL" id="OKL45694.1"/>
    </source>
</evidence>
<organism evidence="4 5">
    <name type="scientific">Pseudovibrio exalbescens</name>
    <dbReference type="NCBI Taxonomy" id="197461"/>
    <lineage>
        <taxon>Bacteria</taxon>
        <taxon>Pseudomonadati</taxon>
        <taxon>Pseudomonadota</taxon>
        <taxon>Alphaproteobacteria</taxon>
        <taxon>Hyphomicrobiales</taxon>
        <taxon>Stappiaceae</taxon>
        <taxon>Pseudovibrio</taxon>
    </lineage>
</organism>
<dbReference type="Gene3D" id="2.40.10.10">
    <property type="entry name" value="Trypsin-like serine proteases"/>
    <property type="match status" value="2"/>
</dbReference>
<dbReference type="PANTHER" id="PTHR15462:SF8">
    <property type="entry name" value="SERINE PROTEASE"/>
    <property type="match status" value="1"/>
</dbReference>
<name>A0A1U7JLW7_9HYPH</name>
<feature type="domain" description="Peptidase S1" evidence="3">
    <location>
        <begin position="39"/>
        <end position="256"/>
    </location>
</feature>
<reference evidence="4 5" key="1">
    <citation type="submission" date="2016-03" db="EMBL/GenBank/DDBJ databases">
        <title>Genome sequence of Nesiotobacter sp. nov., a moderately halophilic alphaproteobacterium isolated from the Yellow Sea, China.</title>
        <authorList>
            <person name="Zhang G."/>
            <person name="Zhang R."/>
        </authorList>
    </citation>
    <scope>NUCLEOTIDE SEQUENCE [LARGE SCALE GENOMIC DNA]</scope>
    <source>
        <strain evidence="4 5">WB1-6</strain>
    </source>
</reference>
<evidence type="ECO:0000256" key="2">
    <source>
        <dbReference type="SAM" id="SignalP"/>
    </source>
</evidence>
<dbReference type="SUPFAM" id="SSF50494">
    <property type="entry name" value="Trypsin-like serine proteases"/>
    <property type="match status" value="1"/>
</dbReference>
<evidence type="ECO:0000313" key="5">
    <source>
        <dbReference type="Proteomes" id="UP000185783"/>
    </source>
</evidence>
<dbReference type="InterPro" id="IPR050966">
    <property type="entry name" value="Glutamyl_endopeptidase"/>
</dbReference>
<dbReference type="PROSITE" id="PS50240">
    <property type="entry name" value="TRYPSIN_DOM"/>
    <property type="match status" value="1"/>
</dbReference>
<dbReference type="InterPro" id="IPR018114">
    <property type="entry name" value="TRYPSIN_HIS"/>
</dbReference>
<dbReference type="RefSeq" id="WP_051269704.1">
    <property type="nucleotide sequence ID" value="NZ_LVVZ01000004.1"/>
</dbReference>
<dbReference type="Pfam" id="PF00089">
    <property type="entry name" value="Trypsin"/>
    <property type="match status" value="1"/>
</dbReference>
<gene>
    <name evidence="4" type="ORF">A3843_01810</name>
</gene>
<protein>
    <recommendedName>
        <fullName evidence="3">Peptidase S1 domain-containing protein</fullName>
    </recommendedName>
</protein>
<dbReference type="GO" id="GO:0004252">
    <property type="term" value="F:serine-type endopeptidase activity"/>
    <property type="evidence" value="ECO:0007669"/>
    <property type="project" value="InterPro"/>
</dbReference>
<dbReference type="InterPro" id="IPR009003">
    <property type="entry name" value="Peptidase_S1_PA"/>
</dbReference>
<feature type="signal peptide" evidence="2">
    <location>
        <begin position="1"/>
        <end position="28"/>
    </location>
</feature>
<keyword evidence="1 2" id="KW-0732">Signal</keyword>
<dbReference type="STRING" id="197461.A3843_01810"/>
<dbReference type="AlphaFoldDB" id="A0A1U7JLW7"/>
<accession>A0A1U7JLW7</accession>
<evidence type="ECO:0000259" key="3">
    <source>
        <dbReference type="PROSITE" id="PS50240"/>
    </source>
</evidence>
<dbReference type="GO" id="GO:0006508">
    <property type="term" value="P:proteolysis"/>
    <property type="evidence" value="ECO:0007669"/>
    <property type="project" value="InterPro"/>
</dbReference>